<dbReference type="Proteomes" id="UP000094444">
    <property type="component" value="Unassembled WGS sequence"/>
</dbReference>
<dbReference type="AlphaFoldDB" id="A0A2P5I3B5"/>
<accession>A0A2P5I3B5</accession>
<organism evidence="2 3">
    <name type="scientific">Diaporthe helianthi</name>
    <dbReference type="NCBI Taxonomy" id="158607"/>
    <lineage>
        <taxon>Eukaryota</taxon>
        <taxon>Fungi</taxon>
        <taxon>Dikarya</taxon>
        <taxon>Ascomycota</taxon>
        <taxon>Pezizomycotina</taxon>
        <taxon>Sordariomycetes</taxon>
        <taxon>Sordariomycetidae</taxon>
        <taxon>Diaporthales</taxon>
        <taxon>Diaporthaceae</taxon>
        <taxon>Diaporthe</taxon>
    </lineage>
</organism>
<dbReference type="InParanoid" id="A0A2P5I3B5"/>
<protein>
    <submittedName>
        <fullName evidence="2">Uncharacterized protein</fullName>
    </submittedName>
</protein>
<proteinExistence type="predicted"/>
<evidence type="ECO:0000313" key="3">
    <source>
        <dbReference type="Proteomes" id="UP000094444"/>
    </source>
</evidence>
<feature type="region of interest" description="Disordered" evidence="1">
    <location>
        <begin position="113"/>
        <end position="153"/>
    </location>
</feature>
<evidence type="ECO:0000256" key="1">
    <source>
        <dbReference type="SAM" id="MobiDB-lite"/>
    </source>
</evidence>
<name>A0A2P5I3B5_DIAHE</name>
<sequence>MGTRAPGHRDCCHAIRGKALRKLRMGVGTIAPQTRSVRRIGGKEKGWDGMIVVDGRCTPDKKPIEGDGELENWNPGAVIDRFRRGREAARDKGVANFRNKLSFRTAGLQDCRTAGQGAKPERVPRLSGPVTARSVSWARTQQPQETPGTDASA</sequence>
<evidence type="ECO:0000313" key="2">
    <source>
        <dbReference type="EMBL" id="POS76960.1"/>
    </source>
</evidence>
<reference evidence="2" key="1">
    <citation type="submission" date="2017-09" db="EMBL/GenBank/DDBJ databases">
        <title>Polyketide synthases of a Diaporthe helianthi virulent isolate.</title>
        <authorList>
            <person name="Baroncelli R."/>
        </authorList>
    </citation>
    <scope>NUCLEOTIDE SEQUENCE [LARGE SCALE GENOMIC DNA]</scope>
    <source>
        <strain evidence="2">7/96</strain>
    </source>
</reference>
<gene>
    <name evidence="2" type="ORF">DHEL01_v204641</name>
</gene>
<dbReference type="EMBL" id="MAVT02000315">
    <property type="protein sequence ID" value="POS76960.1"/>
    <property type="molecule type" value="Genomic_DNA"/>
</dbReference>
<comment type="caution">
    <text evidence="2">The sequence shown here is derived from an EMBL/GenBank/DDBJ whole genome shotgun (WGS) entry which is preliminary data.</text>
</comment>
<feature type="compositionally biased region" description="Polar residues" evidence="1">
    <location>
        <begin position="133"/>
        <end position="153"/>
    </location>
</feature>
<keyword evidence="3" id="KW-1185">Reference proteome</keyword>